<feature type="compositionally biased region" description="Polar residues" evidence="1">
    <location>
        <begin position="63"/>
        <end position="75"/>
    </location>
</feature>
<name>A0A2A8CXV5_9BACT</name>
<sequence>MRSLPDDISKPNRMTMFTSSRLSRLLNGVLTICLLVLFAACGSAGGNEPPEDDDTFPEPPSRPSSVQVDSTGASQ</sequence>
<comment type="caution">
    <text evidence="2">The sequence shown here is derived from an EMBL/GenBank/DDBJ whole genome shotgun (WGS) entry which is preliminary data.</text>
</comment>
<evidence type="ECO:0000256" key="1">
    <source>
        <dbReference type="SAM" id="MobiDB-lite"/>
    </source>
</evidence>
<keyword evidence="3" id="KW-1185">Reference proteome</keyword>
<proteinExistence type="predicted"/>
<evidence type="ECO:0000313" key="3">
    <source>
        <dbReference type="Proteomes" id="UP000220102"/>
    </source>
</evidence>
<evidence type="ECO:0000313" key="2">
    <source>
        <dbReference type="EMBL" id="PEN13433.1"/>
    </source>
</evidence>
<organism evidence="2 3">
    <name type="scientific">Longibacter salinarum</name>
    <dbReference type="NCBI Taxonomy" id="1850348"/>
    <lineage>
        <taxon>Bacteria</taxon>
        <taxon>Pseudomonadati</taxon>
        <taxon>Rhodothermota</taxon>
        <taxon>Rhodothermia</taxon>
        <taxon>Rhodothermales</taxon>
        <taxon>Salisaetaceae</taxon>
        <taxon>Longibacter</taxon>
    </lineage>
</organism>
<reference evidence="2 3" key="1">
    <citation type="submission" date="2017-10" db="EMBL/GenBank/DDBJ databases">
        <title>Draft genome of Longibacter Salinarum.</title>
        <authorList>
            <person name="Goh K.M."/>
            <person name="Shamsir M.S."/>
            <person name="Lim S.W."/>
        </authorList>
    </citation>
    <scope>NUCLEOTIDE SEQUENCE [LARGE SCALE GENOMIC DNA]</scope>
    <source>
        <strain evidence="2 3">KCTC 52045</strain>
    </source>
</reference>
<dbReference type="Proteomes" id="UP000220102">
    <property type="component" value="Unassembled WGS sequence"/>
</dbReference>
<protein>
    <submittedName>
        <fullName evidence="2">Uncharacterized protein</fullName>
    </submittedName>
</protein>
<gene>
    <name evidence="2" type="ORF">CRI94_08920</name>
</gene>
<accession>A0A2A8CXV5</accession>
<dbReference type="AlphaFoldDB" id="A0A2A8CXV5"/>
<feature type="region of interest" description="Disordered" evidence="1">
    <location>
        <begin position="44"/>
        <end position="75"/>
    </location>
</feature>
<dbReference type="EMBL" id="PDEQ01000004">
    <property type="protein sequence ID" value="PEN13433.1"/>
    <property type="molecule type" value="Genomic_DNA"/>
</dbReference>